<dbReference type="Pfam" id="PF25598">
    <property type="entry name" value="ARM_PUB"/>
    <property type="match status" value="1"/>
</dbReference>
<evidence type="ECO:0000256" key="4">
    <source>
        <dbReference type="ARBA" id="ARBA00022786"/>
    </source>
</evidence>
<dbReference type="CDD" id="cd16664">
    <property type="entry name" value="RING-Ubox_PUB"/>
    <property type="match status" value="1"/>
</dbReference>
<accession>A0AAN9IIQ3</accession>
<dbReference type="PANTHER" id="PTHR22849">
    <property type="entry name" value="WDSAM1 PROTEIN"/>
    <property type="match status" value="1"/>
</dbReference>
<organism evidence="7 8">
    <name type="scientific">Clitoria ternatea</name>
    <name type="common">Butterfly pea</name>
    <dbReference type="NCBI Taxonomy" id="43366"/>
    <lineage>
        <taxon>Eukaryota</taxon>
        <taxon>Viridiplantae</taxon>
        <taxon>Streptophyta</taxon>
        <taxon>Embryophyta</taxon>
        <taxon>Tracheophyta</taxon>
        <taxon>Spermatophyta</taxon>
        <taxon>Magnoliopsida</taxon>
        <taxon>eudicotyledons</taxon>
        <taxon>Gunneridae</taxon>
        <taxon>Pentapetalae</taxon>
        <taxon>rosids</taxon>
        <taxon>fabids</taxon>
        <taxon>Fabales</taxon>
        <taxon>Fabaceae</taxon>
        <taxon>Papilionoideae</taxon>
        <taxon>50 kb inversion clade</taxon>
        <taxon>NPAAA clade</taxon>
        <taxon>indigoferoid/millettioid clade</taxon>
        <taxon>Phaseoleae</taxon>
        <taxon>Clitoria</taxon>
    </lineage>
</organism>
<gene>
    <name evidence="7" type="ORF">RJT34_23776</name>
</gene>
<dbReference type="SMART" id="SM00504">
    <property type="entry name" value="Ubox"/>
    <property type="match status" value="1"/>
</dbReference>
<keyword evidence="3 5" id="KW-0808">Transferase</keyword>
<dbReference type="InterPro" id="IPR045210">
    <property type="entry name" value="RING-Ubox_PUB"/>
</dbReference>
<dbReference type="AlphaFoldDB" id="A0AAN9IIQ3"/>
<dbReference type="EMBL" id="JAYKXN010000006">
    <property type="protein sequence ID" value="KAK7278740.1"/>
    <property type="molecule type" value="Genomic_DNA"/>
</dbReference>
<name>A0AAN9IIQ3_CLITE</name>
<dbReference type="SUPFAM" id="SSF48371">
    <property type="entry name" value="ARM repeat"/>
    <property type="match status" value="1"/>
</dbReference>
<dbReference type="Gene3D" id="1.25.10.10">
    <property type="entry name" value="Leucine-rich Repeat Variant"/>
    <property type="match status" value="1"/>
</dbReference>
<evidence type="ECO:0000259" key="6">
    <source>
        <dbReference type="PROSITE" id="PS51698"/>
    </source>
</evidence>
<proteinExistence type="predicted"/>
<comment type="pathway">
    <text evidence="2 5">Protein modification; protein ubiquitination.</text>
</comment>
<dbReference type="InterPro" id="IPR045185">
    <property type="entry name" value="PUB22/23/24-like"/>
</dbReference>
<dbReference type="GO" id="GO:0006952">
    <property type="term" value="P:defense response"/>
    <property type="evidence" value="ECO:0007669"/>
    <property type="project" value="UniProtKB-ARBA"/>
</dbReference>
<dbReference type="InterPro" id="IPR003613">
    <property type="entry name" value="Ubox_domain"/>
</dbReference>
<dbReference type="InterPro" id="IPR013083">
    <property type="entry name" value="Znf_RING/FYVE/PHD"/>
</dbReference>
<dbReference type="EC" id="2.3.2.27" evidence="5"/>
<dbReference type="FunFam" id="3.30.40.10:FF:000437">
    <property type="entry name" value="RING-type E3 ubiquitin transferase"/>
    <property type="match status" value="1"/>
</dbReference>
<dbReference type="GO" id="GO:0016567">
    <property type="term" value="P:protein ubiquitination"/>
    <property type="evidence" value="ECO:0007669"/>
    <property type="project" value="UniProtKB-UniRule"/>
</dbReference>
<comment type="caution">
    <text evidence="7">The sequence shown here is derived from an EMBL/GenBank/DDBJ whole genome shotgun (WGS) entry which is preliminary data.</text>
</comment>
<protein>
    <recommendedName>
        <fullName evidence="5 6">U-box domain-containing protein</fullName>
        <ecNumber evidence="5">2.3.2.27</ecNumber>
    </recommendedName>
    <alternativeName>
        <fullName evidence="5">RING-type E3 ubiquitin transferase PUB</fullName>
    </alternativeName>
</protein>
<dbReference type="Pfam" id="PF04564">
    <property type="entry name" value="U-box"/>
    <property type="match status" value="1"/>
</dbReference>
<reference evidence="7 8" key="1">
    <citation type="submission" date="2024-01" db="EMBL/GenBank/DDBJ databases">
        <title>The genomes of 5 underutilized Papilionoideae crops provide insights into root nodulation and disease resistance.</title>
        <authorList>
            <person name="Yuan L."/>
        </authorList>
    </citation>
    <scope>NUCLEOTIDE SEQUENCE [LARGE SCALE GENOMIC DNA]</scope>
    <source>
        <strain evidence="7">LY-2023</strain>
        <tissue evidence="7">Leaf</tissue>
    </source>
</reference>
<dbReference type="GO" id="GO:0061630">
    <property type="term" value="F:ubiquitin protein ligase activity"/>
    <property type="evidence" value="ECO:0007669"/>
    <property type="project" value="UniProtKB-UniRule"/>
</dbReference>
<dbReference type="InterPro" id="IPR058678">
    <property type="entry name" value="ARM_PUB"/>
</dbReference>
<dbReference type="Gene3D" id="3.30.40.10">
    <property type="entry name" value="Zinc/RING finger domain, C3HC4 (zinc finger)"/>
    <property type="match status" value="1"/>
</dbReference>
<evidence type="ECO:0000256" key="5">
    <source>
        <dbReference type="RuleBase" id="RU369093"/>
    </source>
</evidence>
<dbReference type="InterPro" id="IPR016024">
    <property type="entry name" value="ARM-type_fold"/>
</dbReference>
<evidence type="ECO:0000313" key="8">
    <source>
        <dbReference type="Proteomes" id="UP001359559"/>
    </source>
</evidence>
<keyword evidence="8" id="KW-1185">Reference proteome</keyword>
<dbReference type="SUPFAM" id="SSF57850">
    <property type="entry name" value="RING/U-box"/>
    <property type="match status" value="1"/>
</dbReference>
<evidence type="ECO:0000256" key="3">
    <source>
        <dbReference type="ARBA" id="ARBA00022679"/>
    </source>
</evidence>
<dbReference type="Proteomes" id="UP001359559">
    <property type="component" value="Unassembled WGS sequence"/>
</dbReference>
<dbReference type="PANTHER" id="PTHR22849:SF24">
    <property type="entry name" value="E3 UBIQUITIN-PROTEIN LIGASE PUB24"/>
    <property type="match status" value="1"/>
</dbReference>
<keyword evidence="4 5" id="KW-0833">Ubl conjugation pathway</keyword>
<dbReference type="InterPro" id="IPR011989">
    <property type="entry name" value="ARM-like"/>
</dbReference>
<dbReference type="PROSITE" id="PS51698">
    <property type="entry name" value="U_BOX"/>
    <property type="match status" value="1"/>
</dbReference>
<comment type="function">
    <text evidence="5">Functions as an E3 ubiquitin ligase.</text>
</comment>
<sequence>MDEGIEVPEYFICPISLQIMKDPVTAITGITYDRESIEHWIFTNKNTTCPVTKQPLPIDSDLTPNHTLRRLIQAWCTQNAELGIDRIPTPKPPLTKTHVLKLLRDLNDPKLQHKSLMQLELLAAESQRNKKCLAEGGVPKAMILFIVNCHKKGQIEKGLEEALSILQFVKVPTEDVRVLLKENDQVLDSLTWVLTIDDGMENSVAVKSHAVLVLKKIIQKTHDSDTNNLHVLERLKPEIIERIVRILRHGVTQQGVGAALHVLLSACPWGRNRVIMVEAGLVFELVEIELGAPEKRITELTMAILFHLCSCANGRAKFLSHEGSIAVVTERILKVSLAVDDRAMFVLSLISKFSATNMVLQEMLKVGTVSKLCMVLQAGQAKYLKDQALEMLKAHSEVWKNSPCLADPSFYATLIR</sequence>
<evidence type="ECO:0000313" key="7">
    <source>
        <dbReference type="EMBL" id="KAK7278740.1"/>
    </source>
</evidence>
<evidence type="ECO:0000256" key="2">
    <source>
        <dbReference type="ARBA" id="ARBA00004906"/>
    </source>
</evidence>
<feature type="domain" description="U-box" evidence="6">
    <location>
        <begin position="6"/>
        <end position="82"/>
    </location>
</feature>
<evidence type="ECO:0000256" key="1">
    <source>
        <dbReference type="ARBA" id="ARBA00000900"/>
    </source>
</evidence>
<comment type="catalytic activity">
    <reaction evidence="1 5">
        <text>S-ubiquitinyl-[E2 ubiquitin-conjugating enzyme]-L-cysteine + [acceptor protein]-L-lysine = [E2 ubiquitin-conjugating enzyme]-L-cysteine + N(6)-ubiquitinyl-[acceptor protein]-L-lysine.</text>
        <dbReference type="EC" id="2.3.2.27"/>
    </reaction>
</comment>